<reference evidence="2 3" key="1">
    <citation type="submission" date="2019-06" db="EMBL/GenBank/DDBJ databases">
        <title>Rhizobium sp. CL12 isolated from roots of soybean.</title>
        <authorList>
            <person name="Wang C."/>
        </authorList>
    </citation>
    <scope>NUCLEOTIDE SEQUENCE [LARGE SCALE GENOMIC DNA]</scope>
    <source>
        <strain evidence="2 3">CL12</strain>
    </source>
</reference>
<dbReference type="InterPro" id="IPR029060">
    <property type="entry name" value="PIN-like_dom_sf"/>
</dbReference>
<evidence type="ECO:0000259" key="1">
    <source>
        <dbReference type="Pfam" id="PF01850"/>
    </source>
</evidence>
<evidence type="ECO:0000313" key="3">
    <source>
        <dbReference type="Proteomes" id="UP000316429"/>
    </source>
</evidence>
<dbReference type="Gene3D" id="3.40.50.1010">
    <property type="entry name" value="5'-nuclease"/>
    <property type="match status" value="1"/>
</dbReference>
<dbReference type="Proteomes" id="UP000316429">
    <property type="component" value="Unassembled WGS sequence"/>
</dbReference>
<organism evidence="2 3">
    <name type="scientific">Rhizobium glycinendophyticum</name>
    <dbReference type="NCBI Taxonomy" id="2589807"/>
    <lineage>
        <taxon>Bacteria</taxon>
        <taxon>Pseudomonadati</taxon>
        <taxon>Pseudomonadota</taxon>
        <taxon>Alphaproteobacteria</taxon>
        <taxon>Hyphomicrobiales</taxon>
        <taxon>Rhizobiaceae</taxon>
        <taxon>Rhizobium/Agrobacterium group</taxon>
        <taxon>Rhizobium</taxon>
    </lineage>
</organism>
<dbReference type="OrthoDB" id="9798990at2"/>
<dbReference type="EMBL" id="VFYP01000001">
    <property type="protein sequence ID" value="TPP11580.1"/>
    <property type="molecule type" value="Genomic_DNA"/>
</dbReference>
<dbReference type="PANTHER" id="PTHR36173">
    <property type="entry name" value="RIBONUCLEASE VAPC16-RELATED"/>
    <property type="match status" value="1"/>
</dbReference>
<protein>
    <submittedName>
        <fullName evidence="2">Type II toxin-antitoxin system VapC family toxin</fullName>
    </submittedName>
</protein>
<dbReference type="RefSeq" id="WP_140828316.1">
    <property type="nucleotide sequence ID" value="NZ_VFYP01000001.1"/>
</dbReference>
<accession>A0A504UES5</accession>
<dbReference type="InterPro" id="IPR002716">
    <property type="entry name" value="PIN_dom"/>
</dbReference>
<dbReference type="AlphaFoldDB" id="A0A504UES5"/>
<proteinExistence type="predicted"/>
<dbReference type="SUPFAM" id="SSF88723">
    <property type="entry name" value="PIN domain-like"/>
    <property type="match status" value="1"/>
</dbReference>
<name>A0A504UES5_9HYPH</name>
<dbReference type="PANTHER" id="PTHR36173:SF2">
    <property type="entry name" value="RIBONUCLEASE VAPC16"/>
    <property type="match status" value="1"/>
</dbReference>
<keyword evidence="3" id="KW-1185">Reference proteome</keyword>
<evidence type="ECO:0000313" key="2">
    <source>
        <dbReference type="EMBL" id="TPP11580.1"/>
    </source>
</evidence>
<sequence>MPRLLLDTHIVLALLRRNFDQQFRHISRHFSVGGVTGFVSVATLWEIAIKSRLGKLDTGMRLSDIPANLKLGRLEILGIDVAHVLHTLDPAPPTRDPFDRLLLAQCHVEGLSLVTVDRALVDHPVAFRP</sequence>
<dbReference type="CDD" id="cd09872">
    <property type="entry name" value="PIN_Sll0205-like"/>
    <property type="match status" value="1"/>
</dbReference>
<dbReference type="InterPro" id="IPR041705">
    <property type="entry name" value="PIN_Sll0205"/>
</dbReference>
<feature type="domain" description="PIN" evidence="1">
    <location>
        <begin position="5"/>
        <end position="120"/>
    </location>
</feature>
<dbReference type="InterPro" id="IPR052919">
    <property type="entry name" value="TA_system_RNase"/>
</dbReference>
<comment type="caution">
    <text evidence="2">The sequence shown here is derived from an EMBL/GenBank/DDBJ whole genome shotgun (WGS) entry which is preliminary data.</text>
</comment>
<gene>
    <name evidence="2" type="ORF">FJQ55_12500</name>
</gene>
<dbReference type="Pfam" id="PF01850">
    <property type="entry name" value="PIN"/>
    <property type="match status" value="1"/>
</dbReference>